<dbReference type="EMBL" id="CM046397">
    <property type="protein sequence ID" value="KAI8534719.1"/>
    <property type="molecule type" value="Genomic_DNA"/>
</dbReference>
<evidence type="ECO:0000313" key="2">
    <source>
        <dbReference type="Proteomes" id="UP001062846"/>
    </source>
</evidence>
<keyword evidence="2" id="KW-1185">Reference proteome</keyword>
<accession>A0ACC0M1E1</accession>
<organism evidence="1 2">
    <name type="scientific">Rhododendron molle</name>
    <name type="common">Chinese azalea</name>
    <name type="synonym">Azalea mollis</name>
    <dbReference type="NCBI Taxonomy" id="49168"/>
    <lineage>
        <taxon>Eukaryota</taxon>
        <taxon>Viridiplantae</taxon>
        <taxon>Streptophyta</taxon>
        <taxon>Embryophyta</taxon>
        <taxon>Tracheophyta</taxon>
        <taxon>Spermatophyta</taxon>
        <taxon>Magnoliopsida</taxon>
        <taxon>eudicotyledons</taxon>
        <taxon>Gunneridae</taxon>
        <taxon>Pentapetalae</taxon>
        <taxon>asterids</taxon>
        <taxon>Ericales</taxon>
        <taxon>Ericaceae</taxon>
        <taxon>Ericoideae</taxon>
        <taxon>Rhodoreae</taxon>
        <taxon>Rhododendron</taxon>
    </lineage>
</organism>
<sequence>MHHRLHVRSLELTGSESISKRFDLSSKWHQTTISEWIYDMMQSVISQSKKRSKNARRENKTIKRATTKDCQNRSISVVNLIVSFLKTKCLSPPLKTKTAVQPYKIKLCKQKNKFSRVDKTYGVNPFYTSIFSFKPKSSNDT</sequence>
<evidence type="ECO:0000313" key="1">
    <source>
        <dbReference type="EMBL" id="KAI8534719.1"/>
    </source>
</evidence>
<name>A0ACC0M1E1_RHOML</name>
<protein>
    <submittedName>
        <fullName evidence="1">Uncharacterized protein</fullName>
    </submittedName>
</protein>
<proteinExistence type="predicted"/>
<reference evidence="1" key="1">
    <citation type="submission" date="2022-02" db="EMBL/GenBank/DDBJ databases">
        <title>Plant Genome Project.</title>
        <authorList>
            <person name="Zhang R.-G."/>
        </authorList>
    </citation>
    <scope>NUCLEOTIDE SEQUENCE</scope>
    <source>
        <strain evidence="1">AT1</strain>
    </source>
</reference>
<comment type="caution">
    <text evidence="1">The sequence shown here is derived from an EMBL/GenBank/DDBJ whole genome shotgun (WGS) entry which is preliminary data.</text>
</comment>
<gene>
    <name evidence="1" type="ORF">RHMOL_Rhmol10G0118500</name>
</gene>
<dbReference type="Proteomes" id="UP001062846">
    <property type="component" value="Chromosome 10"/>
</dbReference>